<evidence type="ECO:0000256" key="3">
    <source>
        <dbReference type="ARBA" id="ARBA00022679"/>
    </source>
</evidence>
<keyword evidence="9" id="KW-0812">Transmembrane</keyword>
<evidence type="ECO:0000256" key="6">
    <source>
        <dbReference type="ARBA" id="ARBA00022840"/>
    </source>
</evidence>
<dbReference type="Pfam" id="PF00069">
    <property type="entry name" value="Pkinase"/>
    <property type="match status" value="1"/>
</dbReference>
<evidence type="ECO:0000256" key="1">
    <source>
        <dbReference type="ARBA" id="ARBA00012513"/>
    </source>
</evidence>
<feature type="compositionally biased region" description="Basic and acidic residues" evidence="8">
    <location>
        <begin position="551"/>
        <end position="563"/>
    </location>
</feature>
<feature type="compositionally biased region" description="Basic and acidic residues" evidence="8">
    <location>
        <begin position="521"/>
        <end position="540"/>
    </location>
</feature>
<feature type="compositionally biased region" description="Basic and acidic residues" evidence="8">
    <location>
        <begin position="308"/>
        <end position="479"/>
    </location>
</feature>
<feature type="compositionally biased region" description="Basic residues" evidence="8">
    <location>
        <begin position="25"/>
        <end position="44"/>
    </location>
</feature>
<feature type="compositionally biased region" description="Basic and acidic residues" evidence="8">
    <location>
        <begin position="282"/>
        <end position="300"/>
    </location>
</feature>
<feature type="region of interest" description="Disordered" evidence="8">
    <location>
        <begin position="1"/>
        <end position="91"/>
    </location>
</feature>
<dbReference type="CDD" id="cd14135">
    <property type="entry name" value="STKc_PRP4"/>
    <property type="match status" value="1"/>
</dbReference>
<feature type="compositionally biased region" description="Basic and acidic residues" evidence="8">
    <location>
        <begin position="490"/>
        <end position="509"/>
    </location>
</feature>
<keyword evidence="4" id="KW-0547">Nucleotide-binding</keyword>
<comment type="similarity">
    <text evidence="7">Belongs to the protein kinase superfamily. CMGC Ser/Thr protein kinase family.</text>
</comment>
<feature type="region of interest" description="Disordered" evidence="8">
    <location>
        <begin position="601"/>
        <end position="632"/>
    </location>
</feature>
<dbReference type="EMBL" id="RCHU01000101">
    <property type="protein sequence ID" value="TKS15114.1"/>
    <property type="molecule type" value="Genomic_DNA"/>
</dbReference>
<dbReference type="Gene3D" id="1.10.510.10">
    <property type="entry name" value="Transferase(Phosphotransferase) domain 1"/>
    <property type="match status" value="1"/>
</dbReference>
<organism evidence="11">
    <name type="scientific">Populus alba</name>
    <name type="common">White poplar</name>
    <dbReference type="NCBI Taxonomy" id="43335"/>
    <lineage>
        <taxon>Eukaryota</taxon>
        <taxon>Viridiplantae</taxon>
        <taxon>Streptophyta</taxon>
        <taxon>Embryophyta</taxon>
        <taxon>Tracheophyta</taxon>
        <taxon>Spermatophyta</taxon>
        <taxon>Magnoliopsida</taxon>
        <taxon>eudicotyledons</taxon>
        <taxon>Gunneridae</taxon>
        <taxon>Pentapetalae</taxon>
        <taxon>rosids</taxon>
        <taxon>fabids</taxon>
        <taxon>Malpighiales</taxon>
        <taxon>Salicaceae</taxon>
        <taxon>Saliceae</taxon>
        <taxon>Populus</taxon>
    </lineage>
</organism>
<feature type="region of interest" description="Disordered" evidence="8">
    <location>
        <begin position="282"/>
        <end position="581"/>
    </location>
</feature>
<dbReference type="InterPro" id="IPR000719">
    <property type="entry name" value="Prot_kinase_dom"/>
</dbReference>
<feature type="compositionally biased region" description="Acidic residues" evidence="8">
    <location>
        <begin position="74"/>
        <end position="88"/>
    </location>
</feature>
<dbReference type="InterPro" id="IPR050494">
    <property type="entry name" value="Ser_Thr_dual-spec_kinase"/>
</dbReference>
<dbReference type="InterPro" id="IPR008271">
    <property type="entry name" value="Ser/Thr_kinase_AS"/>
</dbReference>
<keyword evidence="9" id="KW-0472">Membrane</keyword>
<dbReference type="FunFam" id="1.10.510.10:FF:000078">
    <property type="entry name" value="Serine/threonine-protein kinase PRP4 homolog"/>
    <property type="match status" value="1"/>
</dbReference>
<dbReference type="InterPro" id="IPR044092">
    <property type="entry name" value="STKc_PRP4"/>
</dbReference>
<evidence type="ECO:0000256" key="4">
    <source>
        <dbReference type="ARBA" id="ARBA00022741"/>
    </source>
</evidence>
<dbReference type="InterPro" id="IPR011009">
    <property type="entry name" value="Kinase-like_dom_sf"/>
</dbReference>
<dbReference type="PANTHER" id="PTHR24058">
    <property type="entry name" value="DUAL SPECIFICITY PROTEIN KINASE"/>
    <property type="match status" value="1"/>
</dbReference>
<dbReference type="SMART" id="SM00220">
    <property type="entry name" value="S_TKc"/>
    <property type="match status" value="1"/>
</dbReference>
<name>A0A4U5QVG8_POPAL</name>
<feature type="compositionally biased region" description="Polar residues" evidence="8">
    <location>
        <begin position="601"/>
        <end position="614"/>
    </location>
</feature>
<evidence type="ECO:0000256" key="2">
    <source>
        <dbReference type="ARBA" id="ARBA00022527"/>
    </source>
</evidence>
<evidence type="ECO:0000313" key="11">
    <source>
        <dbReference type="EMBL" id="TKS15114.1"/>
    </source>
</evidence>
<dbReference type="Gene3D" id="3.30.200.20">
    <property type="entry name" value="Phosphorylase Kinase, domain 1"/>
    <property type="match status" value="1"/>
</dbReference>
<evidence type="ECO:0000256" key="8">
    <source>
        <dbReference type="SAM" id="MobiDB-lite"/>
    </source>
</evidence>
<dbReference type="PROSITE" id="PS50011">
    <property type="entry name" value="PROTEIN_KINASE_DOM"/>
    <property type="match status" value="1"/>
</dbReference>
<feature type="compositionally biased region" description="Basic and acidic residues" evidence="8">
    <location>
        <begin position="226"/>
        <end position="249"/>
    </location>
</feature>
<evidence type="ECO:0000259" key="10">
    <source>
        <dbReference type="PROSITE" id="PS50011"/>
    </source>
</evidence>
<dbReference type="STRING" id="43335.A0A4U5QVG8"/>
<feature type="transmembrane region" description="Helical" evidence="9">
    <location>
        <begin position="1013"/>
        <end position="1032"/>
    </location>
</feature>
<dbReference type="PANTHER" id="PTHR24058:SF103">
    <property type="entry name" value="SERINE_THREONINE-PROTEIN KINASE PRP4 HOMOLOG"/>
    <property type="match status" value="1"/>
</dbReference>
<dbReference type="GO" id="GO:0045292">
    <property type="term" value="P:mRNA cis splicing, via spliceosome"/>
    <property type="evidence" value="ECO:0007669"/>
    <property type="project" value="InterPro"/>
</dbReference>
<keyword evidence="2" id="KW-0723">Serine/threonine-protein kinase</keyword>
<reference evidence="11" key="1">
    <citation type="submission" date="2018-10" db="EMBL/GenBank/DDBJ databases">
        <title>Population genomic analysis revealed the cold adaptation of white poplar.</title>
        <authorList>
            <person name="Liu Y.-J."/>
        </authorList>
    </citation>
    <scope>NUCLEOTIDE SEQUENCE [LARGE SCALE GENOMIC DNA]</scope>
    <source>
        <strain evidence="11">PAL-ZL1</strain>
    </source>
</reference>
<dbReference type="PROSITE" id="PS00108">
    <property type="entry name" value="PROTEIN_KINASE_ST"/>
    <property type="match status" value="1"/>
</dbReference>
<feature type="compositionally biased region" description="Polar residues" evidence="8">
    <location>
        <begin position="176"/>
        <end position="194"/>
    </location>
</feature>
<dbReference type="GO" id="GO:0004674">
    <property type="term" value="F:protein serine/threonine kinase activity"/>
    <property type="evidence" value="ECO:0007669"/>
    <property type="project" value="UniProtKB-KW"/>
</dbReference>
<keyword evidence="9" id="KW-1133">Transmembrane helix</keyword>
<dbReference type="AlphaFoldDB" id="A0A4U5QVG8"/>
<feature type="domain" description="Protein kinase" evidence="10">
    <location>
        <begin position="685"/>
        <end position="1000"/>
    </location>
</feature>
<feature type="region of interest" description="Disordered" evidence="8">
    <location>
        <begin position="149"/>
        <end position="249"/>
    </location>
</feature>
<comment type="caution">
    <text evidence="11">The sequence shown here is derived from an EMBL/GenBank/DDBJ whole genome shotgun (WGS) entry which is preliminary data.</text>
</comment>
<sequence>MASDSDASRRKHRRYSSDDEAEKSSKRHKHRHHHHRHRHCRSKKHGEDTKQGGEEIFPATLPPPVPVANSNGADNDDVEEGEILEEEGSGGVDVEANELHEEVPDSQNLGFDKSDIGFVNNHPVVDQFDNEVCLRRDSRAELRDELVSKIDSEDLANGNLGREYHKDDKKRHVESMSPSKGSNKQKSNLDINTTEGDDSKLRDRRKSSSSESSENRHKRAQSPLSERYHYEIHSRSRSMSRDLVRERSRSRSLIEYKDLLTRKRHHDRVDYDSDGERMSRISRDLRHDSRDSVRNVDRESSVSYNKSFDGEDRYHNKNSQDRERRKEREQRREKEQERCREREVDRVRRRGMERERSRESFPRREMEHERSRKSDHRREKDQYGEVDWERRREKEQGRSRDREEEIDRKRQQETDLSKHKNMHRASDRDRDREREREKDRDRYRERDRVRDHDRGNEQERERRNDRDREKSRDKSDSEKLYNINSNSFGKGRDNLKRDEDEQDDFEKRMALKLAEQEEEDLNRIKEESRKRREAILEKYRNQHLQQQNQSRSEDADKAYKEPLEGPGNSAATDNVAPETLDSRTDGADVYVAETLFSVGKSPSQNGIQVTSERNSGAAGLGEGSPKSERSDEKYCDDIFGETPVGVRKSGKGEGLPIVRSGLHDNWDDPVGYYSYRFGEVLDGRYEIVAAHGKGVFSTVVRAKDLKAGIDEPEEVAIKIIRNNETMRKAGDTEVSILKKLAGQDPENKRHCVRFLSSFKYRNHLCLVFESLHMNLREVLKKFGRDIGLKLTAVRAYAKQLFIALKHLRNCGVLHSDIKPDNMLVNEAKNVLKLCDFGNAMFSGKNEITPYLVSRFYRAPEIILGLMYDHPMDVWSVGCCLYELYTGKVLFPGSTNNDMLRLHMELKGPFPKKMLKKGAFVDQHFDRDLNFHATEEDPVTKKIMKKIIVNIKAKDIGSIISGSPGEDPKMLANFKDLLEKLFVLDPEKRMTVNQALAHPFITVFGMVEVKTGDMWSAVLFTGGFISVVYWFYLNASDPWPVILEALVLEMCCCKLEVKVIFRLFSYLIHLQLWKVGCLEKYCTSYRPSSLSIFYFVHKGRGLAICGPMILSRSKAFIYPHDL</sequence>
<feature type="compositionally biased region" description="Basic and acidic residues" evidence="8">
    <location>
        <begin position="162"/>
        <end position="174"/>
    </location>
</feature>
<dbReference type="GO" id="GO:0005524">
    <property type="term" value="F:ATP binding"/>
    <property type="evidence" value="ECO:0007669"/>
    <property type="project" value="UniProtKB-KW"/>
</dbReference>
<evidence type="ECO:0000256" key="9">
    <source>
        <dbReference type="SAM" id="Phobius"/>
    </source>
</evidence>
<dbReference type="EC" id="2.7.11.1" evidence="1"/>
<proteinExistence type="inferred from homology"/>
<keyword evidence="3" id="KW-0808">Transferase</keyword>
<evidence type="ECO:0000256" key="7">
    <source>
        <dbReference type="ARBA" id="ARBA00023596"/>
    </source>
</evidence>
<gene>
    <name evidence="11" type="ORF">D5086_0000037810</name>
</gene>
<accession>A0A4U5QVG8</accession>
<keyword evidence="5" id="KW-0418">Kinase</keyword>
<keyword evidence="6" id="KW-0067">ATP-binding</keyword>
<evidence type="ECO:0000256" key="5">
    <source>
        <dbReference type="ARBA" id="ARBA00022777"/>
    </source>
</evidence>
<protein>
    <recommendedName>
        <fullName evidence="1">non-specific serine/threonine protein kinase</fullName>
        <ecNumber evidence="1">2.7.11.1</ecNumber>
    </recommendedName>
</protein>
<dbReference type="SUPFAM" id="SSF56112">
    <property type="entry name" value="Protein kinase-like (PK-like)"/>
    <property type="match status" value="1"/>
</dbReference>